<dbReference type="CDD" id="cd00371">
    <property type="entry name" value="HMA"/>
    <property type="match status" value="1"/>
</dbReference>
<accession>I2CQA9</accession>
<reference evidence="2" key="2">
    <citation type="journal article" date="2012" name="Nat. Commun.">
        <title>Draft genome sequence and genetic transformation of the oleaginous alga Nannochloropis gaditana.</title>
        <authorList>
            <person name="Radakovits R."/>
            <person name="Jinkerson R.E."/>
            <person name="Fuerstenberg S.I."/>
            <person name="Tae H."/>
            <person name="Settlage R.E."/>
            <person name="Boore J.L."/>
            <person name="Posewitz M.C."/>
        </authorList>
    </citation>
    <scope>NUCLEOTIDE SEQUENCE</scope>
    <source>
        <strain evidence="2">CCMP526</strain>
    </source>
</reference>
<sequence>MSCAACSGKIEREVARMEGVDSCVVSLSTQLAKVVLSQEFVSPRRQGS</sequence>
<name>I2CQA9_NANGC</name>
<feature type="domain" description="HMA" evidence="1">
    <location>
        <begin position="1"/>
        <end position="48"/>
    </location>
</feature>
<protein>
    <recommendedName>
        <fullName evidence="1">HMA domain-containing protein</fullName>
    </recommendedName>
</protein>
<proteinExistence type="evidence at transcript level"/>
<organism evidence="2">
    <name type="scientific">Nannochloropsis gaditana (strain CCMP526)</name>
    <name type="common">Green microalga</name>
    <name type="synonym">Microchloropsis gaditana</name>
    <dbReference type="NCBI Taxonomy" id="1093141"/>
    <lineage>
        <taxon>Eukaryota</taxon>
        <taxon>Sar</taxon>
        <taxon>Stramenopiles</taxon>
        <taxon>Ochrophyta</taxon>
        <taxon>Eustigmatophyceae</taxon>
        <taxon>Eustigmatales</taxon>
        <taxon>Monodopsidaceae</taxon>
        <taxon>Nannochloropsis</taxon>
    </lineage>
</organism>
<dbReference type="Gene3D" id="3.30.70.100">
    <property type="match status" value="1"/>
</dbReference>
<dbReference type="InterPro" id="IPR006121">
    <property type="entry name" value="HMA_dom"/>
</dbReference>
<dbReference type="EMBL" id="JU973820">
    <property type="protein sequence ID" value="AFJ69092.1"/>
    <property type="molecule type" value="mRNA"/>
</dbReference>
<feature type="non-terminal residue" evidence="2">
    <location>
        <position position="48"/>
    </location>
</feature>
<gene>
    <name evidence="2" type="ORF">NGATSA_3052200</name>
</gene>
<dbReference type="GO" id="GO:0046872">
    <property type="term" value="F:metal ion binding"/>
    <property type="evidence" value="ECO:0007669"/>
    <property type="project" value="InterPro"/>
</dbReference>
<dbReference type="PROSITE" id="PS50846">
    <property type="entry name" value="HMA_2"/>
    <property type="match status" value="1"/>
</dbReference>
<evidence type="ECO:0000259" key="1">
    <source>
        <dbReference type="PROSITE" id="PS50846"/>
    </source>
</evidence>
<dbReference type="InterPro" id="IPR036163">
    <property type="entry name" value="HMA_dom_sf"/>
</dbReference>
<reference evidence="2" key="1">
    <citation type="journal article" date="2012" name="Bioengineered">
        <title>Additional insights into the genome of the oleaginous model alga Nannochloropsis gaditana.</title>
        <authorList>
            <person name="Jinkerson R.E."/>
            <person name="Radakovits R."/>
            <person name="Posewitz M.C."/>
        </authorList>
    </citation>
    <scope>NUCLEOTIDE SEQUENCE</scope>
    <source>
        <strain evidence="2">CCMP526</strain>
    </source>
</reference>
<evidence type="ECO:0000313" key="2">
    <source>
        <dbReference type="EMBL" id="AFJ69092.1"/>
    </source>
</evidence>
<dbReference type="AlphaFoldDB" id="I2CQA9"/>
<dbReference type="Pfam" id="PF00403">
    <property type="entry name" value="HMA"/>
    <property type="match status" value="1"/>
</dbReference>
<dbReference type="SUPFAM" id="SSF55008">
    <property type="entry name" value="HMA, heavy metal-associated domain"/>
    <property type="match status" value="1"/>
</dbReference>